<reference evidence="1" key="1">
    <citation type="submission" date="2014-09" db="EMBL/GenBank/DDBJ databases">
        <authorList>
            <person name="Magalhaes I.L.F."/>
            <person name="Oliveira U."/>
            <person name="Santos F.R."/>
            <person name="Vidigal T.H.D.A."/>
            <person name="Brescovit A.D."/>
            <person name="Santos A.J."/>
        </authorList>
    </citation>
    <scope>NUCLEOTIDE SEQUENCE</scope>
    <source>
        <tissue evidence="1">Shoot tissue taken approximately 20 cm above the soil surface</tissue>
    </source>
</reference>
<sequence length="13" mass="1601">MSNLRRMWGSFCL</sequence>
<accession>A0A0A8Y2G4</accession>
<name>A0A0A8Y2G4_ARUDO</name>
<protein>
    <submittedName>
        <fullName evidence="1">Uncharacterized protein</fullName>
    </submittedName>
</protein>
<evidence type="ECO:0000313" key="1">
    <source>
        <dbReference type="EMBL" id="JAD19400.1"/>
    </source>
</evidence>
<proteinExistence type="predicted"/>
<reference evidence="1" key="2">
    <citation type="journal article" date="2015" name="Data Brief">
        <title>Shoot transcriptome of the giant reed, Arundo donax.</title>
        <authorList>
            <person name="Barrero R.A."/>
            <person name="Guerrero F.D."/>
            <person name="Moolhuijzen P."/>
            <person name="Goolsby J.A."/>
            <person name="Tidwell J."/>
            <person name="Bellgard S.E."/>
            <person name="Bellgard M.I."/>
        </authorList>
    </citation>
    <scope>NUCLEOTIDE SEQUENCE</scope>
    <source>
        <tissue evidence="1">Shoot tissue taken approximately 20 cm above the soil surface</tissue>
    </source>
</reference>
<organism evidence="1">
    <name type="scientific">Arundo donax</name>
    <name type="common">Giant reed</name>
    <name type="synonym">Donax arundinaceus</name>
    <dbReference type="NCBI Taxonomy" id="35708"/>
    <lineage>
        <taxon>Eukaryota</taxon>
        <taxon>Viridiplantae</taxon>
        <taxon>Streptophyta</taxon>
        <taxon>Embryophyta</taxon>
        <taxon>Tracheophyta</taxon>
        <taxon>Spermatophyta</taxon>
        <taxon>Magnoliopsida</taxon>
        <taxon>Liliopsida</taxon>
        <taxon>Poales</taxon>
        <taxon>Poaceae</taxon>
        <taxon>PACMAD clade</taxon>
        <taxon>Arundinoideae</taxon>
        <taxon>Arundineae</taxon>
        <taxon>Arundo</taxon>
    </lineage>
</organism>
<dbReference type="EMBL" id="GBRH01278495">
    <property type="protein sequence ID" value="JAD19400.1"/>
    <property type="molecule type" value="Transcribed_RNA"/>
</dbReference>